<evidence type="ECO:0000313" key="5">
    <source>
        <dbReference type="EMBL" id="KVI04009.1"/>
    </source>
</evidence>
<gene>
    <name evidence="5" type="ORF">Ccrd_017683</name>
</gene>
<keyword evidence="4" id="KW-0472">Membrane</keyword>
<evidence type="ECO:0000256" key="2">
    <source>
        <dbReference type="ARBA" id="ARBA00022692"/>
    </source>
</evidence>
<name>A0A103Y7L7_CYNCS</name>
<dbReference type="STRING" id="59895.A0A103Y7L7"/>
<evidence type="ECO:0000313" key="6">
    <source>
        <dbReference type="Proteomes" id="UP000243975"/>
    </source>
</evidence>
<dbReference type="Proteomes" id="UP000243975">
    <property type="component" value="Unassembled WGS sequence"/>
</dbReference>
<reference evidence="5 6" key="1">
    <citation type="journal article" date="2016" name="Sci. Rep.">
        <title>The genome sequence of the outbreeding globe artichoke constructed de novo incorporating a phase-aware low-pass sequencing strategy of F1 progeny.</title>
        <authorList>
            <person name="Scaglione D."/>
            <person name="Reyes-Chin-Wo S."/>
            <person name="Acquadro A."/>
            <person name="Froenicke L."/>
            <person name="Portis E."/>
            <person name="Beitel C."/>
            <person name="Tirone M."/>
            <person name="Mauro R."/>
            <person name="Lo Monaco A."/>
            <person name="Mauromicale G."/>
            <person name="Faccioli P."/>
            <person name="Cattivelli L."/>
            <person name="Rieseberg L."/>
            <person name="Michelmore R."/>
            <person name="Lanteri S."/>
        </authorList>
    </citation>
    <scope>NUCLEOTIDE SEQUENCE [LARGE SCALE GENOMIC DNA]</scope>
    <source>
        <strain evidence="5">2C</strain>
    </source>
</reference>
<comment type="caution">
    <text evidence="5">The sequence shown here is derived from an EMBL/GenBank/DDBJ whole genome shotgun (WGS) entry which is preliminary data.</text>
</comment>
<proteinExistence type="predicted"/>
<dbReference type="InterPro" id="IPR036758">
    <property type="entry name" value="At5g01610-like"/>
</dbReference>
<dbReference type="PANTHER" id="PTHR12665">
    <property type="entry name" value="ORMDL PROTEINS"/>
    <property type="match status" value="1"/>
</dbReference>
<evidence type="ECO:0000256" key="1">
    <source>
        <dbReference type="ARBA" id="ARBA00004141"/>
    </source>
</evidence>
<dbReference type="AlphaFoldDB" id="A0A103Y7L7"/>
<evidence type="ECO:0000256" key="4">
    <source>
        <dbReference type="ARBA" id="ARBA00023136"/>
    </source>
</evidence>
<evidence type="ECO:0000256" key="3">
    <source>
        <dbReference type="ARBA" id="ARBA00022989"/>
    </source>
</evidence>
<comment type="subcellular location">
    <subcellularLocation>
        <location evidence="1">Membrane</location>
        <topology evidence="1">Multi-pass membrane protein</topology>
    </subcellularLocation>
</comment>
<dbReference type="SUPFAM" id="SSF141562">
    <property type="entry name" value="At5g01610-like"/>
    <property type="match status" value="1"/>
</dbReference>
<dbReference type="InterPro" id="IPR007203">
    <property type="entry name" value="ORMDL"/>
</dbReference>
<protein>
    <submittedName>
        <fullName evidence="5">ORMDL-like protein</fullName>
    </submittedName>
</protein>
<dbReference type="EMBL" id="LEKV01002317">
    <property type="protein sequence ID" value="KVI04009.1"/>
    <property type="molecule type" value="Genomic_DNA"/>
</dbReference>
<keyword evidence="2" id="KW-0812">Transmembrane</keyword>
<keyword evidence="6" id="KW-1185">Reference proteome</keyword>
<sequence length="178" mass="20513">MHKIPTTGSCLPKRSLPSYVPSPKTSIRFSLRRRFNLQGEIHRSKHNVIRLGFHSILDSISTSDSILDLQVTYHFFHWKKGTPFADDQGIYNRLTWWEQIDSGKQLTCNRKFLTVVPVVLKINYGVLSEIKGLQAQVLLFWLNIDEIRVDVSAASNVYFTLGSISQTLDIKQFQRIHP</sequence>
<organism evidence="5 6">
    <name type="scientific">Cynara cardunculus var. scolymus</name>
    <name type="common">Globe artichoke</name>
    <name type="synonym">Cynara scolymus</name>
    <dbReference type="NCBI Taxonomy" id="59895"/>
    <lineage>
        <taxon>Eukaryota</taxon>
        <taxon>Viridiplantae</taxon>
        <taxon>Streptophyta</taxon>
        <taxon>Embryophyta</taxon>
        <taxon>Tracheophyta</taxon>
        <taxon>Spermatophyta</taxon>
        <taxon>Magnoliopsida</taxon>
        <taxon>eudicotyledons</taxon>
        <taxon>Gunneridae</taxon>
        <taxon>Pentapetalae</taxon>
        <taxon>asterids</taxon>
        <taxon>campanulids</taxon>
        <taxon>Asterales</taxon>
        <taxon>Asteraceae</taxon>
        <taxon>Carduoideae</taxon>
        <taxon>Cardueae</taxon>
        <taxon>Carduinae</taxon>
        <taxon>Cynara</taxon>
    </lineage>
</organism>
<dbReference type="GO" id="GO:0005789">
    <property type="term" value="C:endoplasmic reticulum membrane"/>
    <property type="evidence" value="ECO:0007669"/>
    <property type="project" value="InterPro"/>
</dbReference>
<dbReference type="Gene3D" id="2.30.240.10">
    <property type="entry name" value="At5g01610-like"/>
    <property type="match status" value="1"/>
</dbReference>
<dbReference type="Gramene" id="KVI04009">
    <property type="protein sequence ID" value="KVI04009"/>
    <property type="gene ID" value="Ccrd_017683"/>
</dbReference>
<accession>A0A103Y7L7</accession>
<dbReference type="Pfam" id="PF04061">
    <property type="entry name" value="ORMDL"/>
    <property type="match status" value="1"/>
</dbReference>
<keyword evidence="3" id="KW-1133">Transmembrane helix</keyword>